<proteinExistence type="predicted"/>
<evidence type="ECO:0008006" key="3">
    <source>
        <dbReference type="Google" id="ProtNLM"/>
    </source>
</evidence>
<dbReference type="InParanoid" id="A0A084R051"/>
<protein>
    <recommendedName>
        <fullName evidence="3">DUF659 domain-containing protein</fullName>
    </recommendedName>
</protein>
<keyword evidence="2" id="KW-1185">Reference proteome</keyword>
<accession>A0A084R051</accession>
<dbReference type="HOGENOM" id="CLU_2185666_0_0_1"/>
<gene>
    <name evidence="1" type="ORF">S40285_09290</name>
</gene>
<name>A0A084R051_STAC4</name>
<dbReference type="AlphaFoldDB" id="A0A084R051"/>
<reference evidence="1 2" key="1">
    <citation type="journal article" date="2014" name="BMC Genomics">
        <title>Comparative genome sequencing reveals chemotype-specific gene clusters in the toxigenic black mold Stachybotrys.</title>
        <authorList>
            <person name="Semeiks J."/>
            <person name="Borek D."/>
            <person name="Otwinowski Z."/>
            <person name="Grishin N.V."/>
        </authorList>
    </citation>
    <scope>NUCLEOTIDE SEQUENCE [LARGE SCALE GENOMIC DNA]</scope>
    <source>
        <strain evidence="1 2">IBT 40285</strain>
    </source>
</reference>
<dbReference type="OrthoDB" id="4979667at2759"/>
<dbReference type="EMBL" id="KL659406">
    <property type="protein sequence ID" value="KFA69586.1"/>
    <property type="molecule type" value="Genomic_DNA"/>
</dbReference>
<evidence type="ECO:0000313" key="1">
    <source>
        <dbReference type="EMBL" id="KFA69586.1"/>
    </source>
</evidence>
<dbReference type="Proteomes" id="UP000028524">
    <property type="component" value="Unassembled WGS sequence"/>
</dbReference>
<sequence>MLKKVINEWGLHMERAVIISDNAANNNIALEALFEELDLVMDKDEVKACWICCFGHVLDLIAKAFLYSFDADAFDEVNIVDAKADFQQWHKNSPIIKLHNIIKYIRLSP</sequence>
<evidence type="ECO:0000313" key="2">
    <source>
        <dbReference type="Proteomes" id="UP000028524"/>
    </source>
</evidence>
<organism evidence="1 2">
    <name type="scientific">Stachybotrys chlorohalonatus (strain IBT 40285)</name>
    <dbReference type="NCBI Taxonomy" id="1283841"/>
    <lineage>
        <taxon>Eukaryota</taxon>
        <taxon>Fungi</taxon>
        <taxon>Dikarya</taxon>
        <taxon>Ascomycota</taxon>
        <taxon>Pezizomycotina</taxon>
        <taxon>Sordariomycetes</taxon>
        <taxon>Hypocreomycetidae</taxon>
        <taxon>Hypocreales</taxon>
        <taxon>Stachybotryaceae</taxon>
        <taxon>Stachybotrys</taxon>
    </lineage>
</organism>